<gene>
    <name evidence="2" type="ORF">OKA104_LOCUS19840</name>
</gene>
<dbReference type="EMBL" id="CAJOAY010001296">
    <property type="protein sequence ID" value="CAF3823670.1"/>
    <property type="molecule type" value="Genomic_DNA"/>
</dbReference>
<feature type="transmembrane region" description="Helical" evidence="1">
    <location>
        <begin position="21"/>
        <end position="38"/>
    </location>
</feature>
<feature type="non-terminal residue" evidence="2">
    <location>
        <position position="1"/>
    </location>
</feature>
<dbReference type="AlphaFoldDB" id="A0A819CPU8"/>
<comment type="caution">
    <text evidence="2">The sequence shown here is derived from an EMBL/GenBank/DDBJ whole genome shotgun (WGS) entry which is preliminary data.</text>
</comment>
<keyword evidence="1" id="KW-0812">Transmembrane</keyword>
<keyword evidence="1" id="KW-1133">Transmembrane helix</keyword>
<reference evidence="2" key="1">
    <citation type="submission" date="2021-02" db="EMBL/GenBank/DDBJ databases">
        <authorList>
            <person name="Nowell W R."/>
        </authorList>
    </citation>
    <scope>NUCLEOTIDE SEQUENCE</scope>
</reference>
<dbReference type="Proteomes" id="UP000663881">
    <property type="component" value="Unassembled WGS sequence"/>
</dbReference>
<evidence type="ECO:0000313" key="2">
    <source>
        <dbReference type="EMBL" id="CAF3823670.1"/>
    </source>
</evidence>
<keyword evidence="1" id="KW-0472">Membrane</keyword>
<accession>A0A819CPU8</accession>
<evidence type="ECO:0000256" key="1">
    <source>
        <dbReference type="SAM" id="Phobius"/>
    </source>
</evidence>
<proteinExistence type="predicted"/>
<protein>
    <submittedName>
        <fullName evidence="2">Uncharacterized protein</fullName>
    </submittedName>
</protein>
<evidence type="ECO:0000313" key="3">
    <source>
        <dbReference type="Proteomes" id="UP000663881"/>
    </source>
</evidence>
<organism evidence="2 3">
    <name type="scientific">Adineta steineri</name>
    <dbReference type="NCBI Taxonomy" id="433720"/>
    <lineage>
        <taxon>Eukaryota</taxon>
        <taxon>Metazoa</taxon>
        <taxon>Spiralia</taxon>
        <taxon>Gnathifera</taxon>
        <taxon>Rotifera</taxon>
        <taxon>Eurotatoria</taxon>
        <taxon>Bdelloidea</taxon>
        <taxon>Adinetida</taxon>
        <taxon>Adinetidae</taxon>
        <taxon>Adineta</taxon>
    </lineage>
</organism>
<sequence length="63" mass="7247">WFIFPAINKWAGVGDMTGWDIGFSLGALPIILIGMFFYRGGGTDRKTEENDHFIDEHPIELFW</sequence>
<name>A0A819CPU8_9BILA</name>